<comment type="caution">
    <text evidence="17">The sequence shown here is derived from an EMBL/GenBank/DDBJ whole genome shotgun (WGS) entry which is preliminary data.</text>
</comment>
<gene>
    <name evidence="17" type="ORF">AGERDE_LOCUS7052</name>
</gene>
<dbReference type="PANTHER" id="PTHR47429">
    <property type="entry name" value="PROTEIN TWIN LOV 1"/>
    <property type="match status" value="1"/>
</dbReference>
<reference evidence="17" key="1">
    <citation type="submission" date="2021-06" db="EMBL/GenBank/DDBJ databases">
        <authorList>
            <person name="Kallberg Y."/>
            <person name="Tangrot J."/>
            <person name="Rosling A."/>
        </authorList>
    </citation>
    <scope>NUCLEOTIDE SEQUENCE</scope>
    <source>
        <strain evidence="17">MT106</strain>
    </source>
</reference>
<dbReference type="Proteomes" id="UP000789831">
    <property type="component" value="Unassembled WGS sequence"/>
</dbReference>
<evidence type="ECO:0000256" key="9">
    <source>
        <dbReference type="ARBA" id="ARBA00022991"/>
    </source>
</evidence>
<dbReference type="GO" id="GO:0009881">
    <property type="term" value="F:photoreceptor activity"/>
    <property type="evidence" value="ECO:0007669"/>
    <property type="project" value="UniProtKB-KW"/>
</dbReference>
<keyword evidence="3" id="KW-0285">Flavoprotein</keyword>
<keyword evidence="10" id="KW-0805">Transcription regulation</keyword>
<evidence type="ECO:0000313" key="18">
    <source>
        <dbReference type="Proteomes" id="UP000789831"/>
    </source>
</evidence>
<evidence type="ECO:0000313" key="17">
    <source>
        <dbReference type="EMBL" id="CAG8558894.1"/>
    </source>
</evidence>
<evidence type="ECO:0000256" key="8">
    <source>
        <dbReference type="ARBA" id="ARBA00022833"/>
    </source>
</evidence>
<dbReference type="Gene3D" id="3.30.450.20">
    <property type="entry name" value="PAS domain"/>
    <property type="match status" value="1"/>
</dbReference>
<dbReference type="GO" id="GO:0008270">
    <property type="term" value="F:zinc ion binding"/>
    <property type="evidence" value="ECO:0007669"/>
    <property type="project" value="UniProtKB-KW"/>
</dbReference>
<dbReference type="GO" id="GO:0005634">
    <property type="term" value="C:nucleus"/>
    <property type="evidence" value="ECO:0007669"/>
    <property type="project" value="TreeGrafter"/>
</dbReference>
<dbReference type="InterPro" id="IPR035965">
    <property type="entry name" value="PAS-like_dom_sf"/>
</dbReference>
<keyword evidence="9" id="KW-0157">Chromophore</keyword>
<dbReference type="FunFam" id="3.30.450.20:FF:000064">
    <property type="entry name" value="Vivid PAS protein VVD"/>
    <property type="match status" value="1"/>
</dbReference>
<dbReference type="AlphaFoldDB" id="A0A9N9BAB5"/>
<keyword evidence="12" id="KW-0010">Activator</keyword>
<organism evidence="17 18">
    <name type="scientific">Ambispora gerdemannii</name>
    <dbReference type="NCBI Taxonomy" id="144530"/>
    <lineage>
        <taxon>Eukaryota</taxon>
        <taxon>Fungi</taxon>
        <taxon>Fungi incertae sedis</taxon>
        <taxon>Mucoromycota</taxon>
        <taxon>Glomeromycotina</taxon>
        <taxon>Glomeromycetes</taxon>
        <taxon>Archaeosporales</taxon>
        <taxon>Ambisporaceae</taxon>
        <taxon>Ambispora</taxon>
    </lineage>
</organism>
<dbReference type="GO" id="GO:0003677">
    <property type="term" value="F:DNA binding"/>
    <property type="evidence" value="ECO:0007669"/>
    <property type="project" value="UniProtKB-KW"/>
</dbReference>
<evidence type="ECO:0000256" key="11">
    <source>
        <dbReference type="ARBA" id="ARBA00023125"/>
    </source>
</evidence>
<dbReference type="EMBL" id="CAJVPL010001208">
    <property type="protein sequence ID" value="CAG8558894.1"/>
    <property type="molecule type" value="Genomic_DNA"/>
</dbReference>
<keyword evidence="11" id="KW-0238">DNA-binding</keyword>
<dbReference type="Pfam" id="PF13426">
    <property type="entry name" value="PAS_9"/>
    <property type="match status" value="1"/>
</dbReference>
<keyword evidence="14" id="KW-0675">Receptor</keyword>
<evidence type="ECO:0000256" key="3">
    <source>
        <dbReference type="ARBA" id="ARBA00022630"/>
    </source>
</evidence>
<keyword evidence="1" id="KW-0600">Photoreceptor protein</keyword>
<keyword evidence="13" id="KW-0804">Transcription</keyword>
<keyword evidence="5" id="KW-0479">Metal-binding</keyword>
<feature type="region of interest" description="Disordered" evidence="15">
    <location>
        <begin position="1"/>
        <end position="33"/>
    </location>
</feature>
<keyword evidence="8" id="KW-0862">Zinc</keyword>
<evidence type="ECO:0000256" key="12">
    <source>
        <dbReference type="ARBA" id="ARBA00023159"/>
    </source>
</evidence>
<feature type="region of interest" description="Disordered" evidence="15">
    <location>
        <begin position="112"/>
        <end position="165"/>
    </location>
</feature>
<keyword evidence="6" id="KW-0677">Repeat</keyword>
<keyword evidence="4" id="KW-0288">FMN</keyword>
<dbReference type="PANTHER" id="PTHR47429:SF7">
    <property type="entry name" value="GATA-FACTOR"/>
    <property type="match status" value="1"/>
</dbReference>
<evidence type="ECO:0000256" key="4">
    <source>
        <dbReference type="ARBA" id="ARBA00022643"/>
    </source>
</evidence>
<protein>
    <submittedName>
        <fullName evidence="17">8749_t:CDS:1</fullName>
    </submittedName>
</protein>
<keyword evidence="2" id="KW-0716">Sensory transduction</keyword>
<evidence type="ECO:0000256" key="5">
    <source>
        <dbReference type="ARBA" id="ARBA00022723"/>
    </source>
</evidence>
<evidence type="ECO:0000256" key="13">
    <source>
        <dbReference type="ARBA" id="ARBA00023163"/>
    </source>
</evidence>
<feature type="compositionally biased region" description="Low complexity" evidence="15">
    <location>
        <begin position="7"/>
        <end position="20"/>
    </location>
</feature>
<accession>A0A9N9BAB5</accession>
<evidence type="ECO:0000256" key="10">
    <source>
        <dbReference type="ARBA" id="ARBA00023015"/>
    </source>
</evidence>
<dbReference type="PROSITE" id="PS50112">
    <property type="entry name" value="PAS"/>
    <property type="match status" value="1"/>
</dbReference>
<sequence>MNDKRQSGNSTNSNTFGGTNDPETRSQQAQEISISNSNVINVWEKQPRAESSMSSSSIVVNVNAIEFDPNSNTNALLMQRPIVPSQAEHNNSSSSLLPCSLTNVPARTRPLYAGGSNNLSNSLPPSSSIASSSSQRRMNQLSTYSRNIGGSHNQRTRYSVSGHQQMTPTLPSPILPGLGIVYSASGFDVIGLLARVATRPNPQINLGPVDLECSLIIVDARIYDYPVIYANNQFERLTGYPISEIIGRNCRFLQAPDGRVTHGSKREFTDPNAVHHMRNQINSGRECQTKFINYRKGGEPFLNCVTVIPITWDSEEIAYYVGFARGFEVKNP</sequence>
<feature type="compositionally biased region" description="Low complexity" evidence="15">
    <location>
        <begin position="113"/>
        <end position="134"/>
    </location>
</feature>
<dbReference type="NCBIfam" id="TIGR00229">
    <property type="entry name" value="sensory_box"/>
    <property type="match status" value="1"/>
</dbReference>
<keyword evidence="7" id="KW-0863">Zinc-finger</keyword>
<evidence type="ECO:0000256" key="15">
    <source>
        <dbReference type="SAM" id="MobiDB-lite"/>
    </source>
</evidence>
<evidence type="ECO:0000256" key="1">
    <source>
        <dbReference type="ARBA" id="ARBA00022543"/>
    </source>
</evidence>
<dbReference type="InterPro" id="IPR000014">
    <property type="entry name" value="PAS"/>
</dbReference>
<evidence type="ECO:0000256" key="7">
    <source>
        <dbReference type="ARBA" id="ARBA00022771"/>
    </source>
</evidence>
<proteinExistence type="predicted"/>
<name>A0A9N9BAB5_9GLOM</name>
<feature type="compositionally biased region" description="Polar residues" evidence="15">
    <location>
        <begin position="135"/>
        <end position="165"/>
    </location>
</feature>
<dbReference type="CDD" id="cd00130">
    <property type="entry name" value="PAS"/>
    <property type="match status" value="1"/>
</dbReference>
<feature type="domain" description="PAS" evidence="16">
    <location>
        <begin position="227"/>
        <end position="249"/>
    </location>
</feature>
<evidence type="ECO:0000259" key="16">
    <source>
        <dbReference type="PROSITE" id="PS50112"/>
    </source>
</evidence>
<keyword evidence="18" id="KW-1185">Reference proteome</keyword>
<evidence type="ECO:0000256" key="14">
    <source>
        <dbReference type="ARBA" id="ARBA00023170"/>
    </source>
</evidence>
<dbReference type="OrthoDB" id="447251at2759"/>
<evidence type="ECO:0000256" key="2">
    <source>
        <dbReference type="ARBA" id="ARBA00022606"/>
    </source>
</evidence>
<dbReference type="SUPFAM" id="SSF55785">
    <property type="entry name" value="PYP-like sensor domain (PAS domain)"/>
    <property type="match status" value="1"/>
</dbReference>
<evidence type="ECO:0000256" key="6">
    <source>
        <dbReference type="ARBA" id="ARBA00022737"/>
    </source>
</evidence>